<dbReference type="InterPro" id="IPR014729">
    <property type="entry name" value="Rossmann-like_a/b/a_fold"/>
</dbReference>
<dbReference type="Pfam" id="PF03950">
    <property type="entry name" value="tRNA-synt_1c_C"/>
    <property type="match status" value="1"/>
</dbReference>
<comment type="similarity">
    <text evidence="1 8 9">Belongs to the class-I aminoacyl-tRNA synthetase family.</text>
</comment>
<evidence type="ECO:0000256" key="9">
    <source>
        <dbReference type="RuleBase" id="RU363037"/>
    </source>
</evidence>
<comment type="catalytic activity">
    <reaction evidence="8">
        <text>tRNA(Gln) + L-glutamine + ATP = L-glutaminyl-tRNA(Gln) + AMP + diphosphate</text>
        <dbReference type="Rhea" id="RHEA:20121"/>
        <dbReference type="Rhea" id="RHEA-COMP:9662"/>
        <dbReference type="Rhea" id="RHEA-COMP:9681"/>
        <dbReference type="ChEBI" id="CHEBI:30616"/>
        <dbReference type="ChEBI" id="CHEBI:33019"/>
        <dbReference type="ChEBI" id="CHEBI:58359"/>
        <dbReference type="ChEBI" id="CHEBI:78442"/>
        <dbReference type="ChEBI" id="CHEBI:78521"/>
        <dbReference type="ChEBI" id="CHEBI:456215"/>
        <dbReference type="EC" id="6.1.1.18"/>
    </reaction>
</comment>
<evidence type="ECO:0000313" key="15">
    <source>
        <dbReference type="Proteomes" id="UP000593765"/>
    </source>
</evidence>
<evidence type="ECO:0000259" key="13">
    <source>
        <dbReference type="Pfam" id="PF20974"/>
    </source>
</evidence>
<dbReference type="NCBIfam" id="NF011291">
    <property type="entry name" value="PRK14703.1"/>
    <property type="match status" value="1"/>
</dbReference>
<evidence type="ECO:0000256" key="6">
    <source>
        <dbReference type="ARBA" id="ARBA00022917"/>
    </source>
</evidence>
<feature type="region of interest" description="Disordered" evidence="10">
    <location>
        <begin position="1"/>
        <end position="44"/>
    </location>
</feature>
<comment type="caution">
    <text evidence="8">Lacks conserved residue(s) required for the propagation of feature annotation.</text>
</comment>
<dbReference type="InterPro" id="IPR020059">
    <property type="entry name" value="Glu/Gln-tRNA-synth_Ib_codon-bd"/>
</dbReference>
<dbReference type="PRINTS" id="PR00987">
    <property type="entry name" value="TRNASYNTHGLU"/>
</dbReference>
<dbReference type="Pfam" id="PF20974">
    <property type="entry name" value="tRNA-synt_1c_C2"/>
    <property type="match status" value="1"/>
</dbReference>
<feature type="compositionally biased region" description="Low complexity" evidence="10">
    <location>
        <begin position="15"/>
        <end position="33"/>
    </location>
</feature>
<evidence type="ECO:0000256" key="1">
    <source>
        <dbReference type="ARBA" id="ARBA00005594"/>
    </source>
</evidence>
<keyword evidence="4 8" id="KW-0547">Nucleotide-binding</keyword>
<keyword evidence="7 8" id="KW-0030">Aminoacyl-tRNA synthetase</keyword>
<evidence type="ECO:0000259" key="12">
    <source>
        <dbReference type="Pfam" id="PF03950"/>
    </source>
</evidence>
<dbReference type="RefSeq" id="WP_206291965.1">
    <property type="nucleotide sequence ID" value="NZ_CP063458.1"/>
</dbReference>
<dbReference type="GO" id="GO:0004819">
    <property type="term" value="F:glutamine-tRNA ligase activity"/>
    <property type="evidence" value="ECO:0007669"/>
    <property type="project" value="UniProtKB-UniRule"/>
</dbReference>
<keyword evidence="5 8" id="KW-0067">ATP-binding</keyword>
<organism evidence="14 15">
    <name type="scientific">Humisphaera borealis</name>
    <dbReference type="NCBI Taxonomy" id="2807512"/>
    <lineage>
        <taxon>Bacteria</taxon>
        <taxon>Pseudomonadati</taxon>
        <taxon>Planctomycetota</taxon>
        <taxon>Phycisphaerae</taxon>
        <taxon>Tepidisphaerales</taxon>
        <taxon>Tepidisphaeraceae</taxon>
        <taxon>Humisphaera</taxon>
    </lineage>
</organism>
<keyword evidence="3 8" id="KW-0436">Ligase</keyword>
<keyword evidence="6 8" id="KW-0648">Protein biosynthesis</keyword>
<evidence type="ECO:0000256" key="5">
    <source>
        <dbReference type="ARBA" id="ARBA00022840"/>
    </source>
</evidence>
<feature type="binding site" evidence="8">
    <location>
        <begin position="302"/>
        <end position="303"/>
    </location>
    <ligand>
        <name>ATP</name>
        <dbReference type="ChEBI" id="CHEBI:30616"/>
    </ligand>
</feature>
<feature type="domain" description="Glutamyl/glutaminyl-tRNA synthetase class Ib catalytic" evidence="11">
    <location>
        <begin position="63"/>
        <end position="378"/>
    </location>
</feature>
<feature type="binding site" evidence="8">
    <location>
        <position position="102"/>
    </location>
    <ligand>
        <name>L-glutamine</name>
        <dbReference type="ChEBI" id="CHEBI:58359"/>
    </ligand>
</feature>
<keyword evidence="15" id="KW-1185">Reference proteome</keyword>
<keyword evidence="2 8" id="KW-0963">Cytoplasm</keyword>
<dbReference type="AlphaFoldDB" id="A0A7M2WUK0"/>
<dbReference type="FunFam" id="2.40.240.10:FF:000001">
    <property type="entry name" value="Glutamine--tRNA ligase"/>
    <property type="match status" value="1"/>
</dbReference>
<dbReference type="KEGG" id="hbs:IPV69_22435"/>
<dbReference type="Gene3D" id="3.90.800.10">
    <property type="entry name" value="Glutamyl-tRNA Synthetase, Domain 3"/>
    <property type="match status" value="1"/>
</dbReference>
<dbReference type="InterPro" id="IPR004514">
    <property type="entry name" value="Gln-tRNA-synth"/>
</dbReference>
<feature type="binding site" evidence="8">
    <location>
        <begin position="76"/>
        <end position="82"/>
    </location>
    <ligand>
        <name>ATP</name>
        <dbReference type="ChEBI" id="CHEBI:30616"/>
    </ligand>
</feature>
<evidence type="ECO:0000256" key="8">
    <source>
        <dbReference type="HAMAP-Rule" id="MF_00126"/>
    </source>
</evidence>
<sequence>MSNPADADGVKTTNPAATKPAKPSRAPAASQPAEGAEAEPQGQDFIRRIIEEDTRSGKWGGRIATRFPPEPNGYLHIGHAKAICLNFGVAEEYKGSCNLRYDDTNPAKEEQEYVKGIEADVRWLGFKPSTIVWASDYFETMYDYAVELINKGLAYVDDQTAEQIRKSRGSLTAPGVNSPFRDRPIAENLDLLERMKKGEFPDGSRVLRAKIDMASPNLNLRDPVMYRILHETHHNTGDKWCIYPMYDWAHGFEDSIERITHSLCSLEFENHRPLYDWFIDAVNKDRPKEKQIWHPQQIEFARLNITYVMMSKRKLRALVEDGIVKGWDDPRMPTLSGYRRRGYTPESIRAFCKHIGMNKFNSTVEFNVLENFLREDLNKRAPRVMAVLRPVKVVITNYPEGQSEELDAVNNPEDPAAGSRKVPFGRVIYVEQEDFMEVPAHKYFRLFPGNEVRLRWAYFIKCTGVVKDANGNITEVHATYDPATRGGDAPDKRKVKATIHWVSAEHAIDAEVRLYDHLFAKEDPDDFPEGADWKVNLRPSSLEVVPSAKLEPSLRGSAAGKTVQFERLGYFTVDPDTTAHKLVFNRTVSLKDTWAKEQKK</sequence>
<dbReference type="SUPFAM" id="SSF50715">
    <property type="entry name" value="Ribosomal protein L25-like"/>
    <property type="match status" value="1"/>
</dbReference>
<evidence type="ECO:0000313" key="14">
    <source>
        <dbReference type="EMBL" id="QOV88954.1"/>
    </source>
</evidence>
<gene>
    <name evidence="8" type="primary">glnS</name>
    <name evidence="14" type="ORF">IPV69_22435</name>
</gene>
<dbReference type="InterPro" id="IPR020056">
    <property type="entry name" value="Rbsml_bL25/Gln-tRNA_synth_N"/>
</dbReference>
<dbReference type="Gene3D" id="3.40.50.620">
    <property type="entry name" value="HUPs"/>
    <property type="match status" value="1"/>
</dbReference>
<dbReference type="InterPro" id="IPR020058">
    <property type="entry name" value="Glu/Gln-tRNA-synth_Ib_cat-dom"/>
</dbReference>
<dbReference type="EC" id="6.1.1.18" evidence="8"/>
<feature type="binding site" evidence="8">
    <location>
        <begin position="310"/>
        <end position="312"/>
    </location>
    <ligand>
        <name>ATP</name>
        <dbReference type="ChEBI" id="CHEBI:30616"/>
    </ligand>
</feature>
<dbReference type="Proteomes" id="UP000593765">
    <property type="component" value="Chromosome"/>
</dbReference>
<feature type="binding site" evidence="8">
    <location>
        <begin position="70"/>
        <end position="72"/>
    </location>
    <ligand>
        <name>ATP</name>
        <dbReference type="ChEBI" id="CHEBI:30616"/>
    </ligand>
</feature>
<reference evidence="14 15" key="1">
    <citation type="submission" date="2020-10" db="EMBL/GenBank/DDBJ databases">
        <title>Wide distribution of Phycisphaera-like planctomycetes from WD2101 soil group in peatlands and genome analysis of the first cultivated representative.</title>
        <authorList>
            <person name="Dedysh S.N."/>
            <person name="Beletsky A.V."/>
            <person name="Ivanova A."/>
            <person name="Kulichevskaya I.S."/>
            <person name="Suzina N.E."/>
            <person name="Philippov D.A."/>
            <person name="Rakitin A.L."/>
            <person name="Mardanov A.V."/>
            <person name="Ravin N.V."/>
        </authorList>
    </citation>
    <scope>NUCLEOTIDE SEQUENCE [LARGE SCALE GENOMIC DNA]</scope>
    <source>
        <strain evidence="14 15">M1803</strain>
    </source>
</reference>
<dbReference type="GO" id="GO:0006424">
    <property type="term" value="P:glutamyl-tRNA aminoacylation"/>
    <property type="evidence" value="ECO:0007669"/>
    <property type="project" value="UniProtKB-UniRule"/>
</dbReference>
<protein>
    <recommendedName>
        <fullName evidence="8">Glutamine--tRNA ligase</fullName>
        <ecNumber evidence="8">6.1.1.18</ecNumber>
    </recommendedName>
    <alternativeName>
        <fullName evidence="8">Glutaminyl-tRNA synthetase</fullName>
        <shortName evidence="8">GlnRS</shortName>
    </alternativeName>
</protein>
<dbReference type="InterPro" id="IPR000924">
    <property type="entry name" value="Glu/Gln-tRNA-synth"/>
</dbReference>
<dbReference type="InterPro" id="IPR022861">
    <property type="entry name" value="Gln_tRNA_ligase_bac"/>
</dbReference>
<evidence type="ECO:0000256" key="2">
    <source>
        <dbReference type="ARBA" id="ARBA00022490"/>
    </source>
</evidence>
<dbReference type="PANTHER" id="PTHR43097:SF5">
    <property type="entry name" value="GLUTAMATE--TRNA LIGASE"/>
    <property type="match status" value="1"/>
</dbReference>
<dbReference type="GO" id="GO:0005524">
    <property type="term" value="F:ATP binding"/>
    <property type="evidence" value="ECO:0007669"/>
    <property type="project" value="UniProtKB-UniRule"/>
</dbReference>
<evidence type="ECO:0000256" key="7">
    <source>
        <dbReference type="ARBA" id="ARBA00023146"/>
    </source>
</evidence>
<dbReference type="InterPro" id="IPR011035">
    <property type="entry name" value="Ribosomal_bL25/Gln-tRNA_synth"/>
</dbReference>
<dbReference type="InterPro" id="IPR050132">
    <property type="entry name" value="Gln/Glu-tRNA_Ligase"/>
</dbReference>
<feature type="binding site" evidence="8">
    <location>
        <position position="246"/>
    </location>
    <ligand>
        <name>L-glutamine</name>
        <dbReference type="ChEBI" id="CHEBI:58359"/>
    </ligand>
</feature>
<dbReference type="GO" id="GO:0005829">
    <property type="term" value="C:cytosol"/>
    <property type="evidence" value="ECO:0007669"/>
    <property type="project" value="TreeGrafter"/>
</dbReference>
<dbReference type="Gene3D" id="1.10.1160.10">
    <property type="entry name" value="Glutamyl-trna Synthetase, Domain 2"/>
    <property type="match status" value="1"/>
</dbReference>
<evidence type="ECO:0000256" key="10">
    <source>
        <dbReference type="SAM" id="MobiDB-lite"/>
    </source>
</evidence>
<dbReference type="NCBIfam" id="TIGR00440">
    <property type="entry name" value="glnS"/>
    <property type="match status" value="1"/>
</dbReference>
<dbReference type="Pfam" id="PF00749">
    <property type="entry name" value="tRNA-synt_1c"/>
    <property type="match status" value="1"/>
</dbReference>
<dbReference type="Gene3D" id="2.40.240.10">
    <property type="entry name" value="Ribosomal Protein L25, Chain P"/>
    <property type="match status" value="2"/>
</dbReference>
<evidence type="ECO:0000256" key="4">
    <source>
        <dbReference type="ARBA" id="ARBA00022741"/>
    </source>
</evidence>
<comment type="subunit">
    <text evidence="8">Monomer.</text>
</comment>
<dbReference type="HAMAP" id="MF_00126">
    <property type="entry name" value="Gln_tRNA_synth"/>
    <property type="match status" value="1"/>
</dbReference>
<dbReference type="PANTHER" id="PTHR43097">
    <property type="entry name" value="GLUTAMINE-TRNA LIGASE"/>
    <property type="match status" value="1"/>
</dbReference>
<name>A0A7M2WUK0_9BACT</name>
<feature type="short sequence motif" description="'HIGH' region" evidence="8">
    <location>
        <begin position="69"/>
        <end position="79"/>
    </location>
</feature>
<proteinExistence type="inferred from homology"/>
<dbReference type="InterPro" id="IPR020061">
    <property type="entry name" value="Glu_tRNA_lig_a-bdl"/>
</dbReference>
<dbReference type="FunFam" id="3.90.800.10:FF:000001">
    <property type="entry name" value="Glutamine--tRNA ligase"/>
    <property type="match status" value="1"/>
</dbReference>
<dbReference type="GO" id="GO:0006425">
    <property type="term" value="P:glutaminyl-tRNA aminoacylation"/>
    <property type="evidence" value="ECO:0007669"/>
    <property type="project" value="UniProtKB-UniRule"/>
</dbReference>
<feature type="domain" description="tRNA synthetases class I (E and Q) anti-codon binding" evidence="13">
    <location>
        <begin position="498"/>
        <end position="574"/>
    </location>
</feature>
<dbReference type="FunFam" id="3.40.50.620:FF:000037">
    <property type="entry name" value="Glutamine--tRNA ligase cytoplasmic"/>
    <property type="match status" value="1"/>
</dbReference>
<dbReference type="SUPFAM" id="SSF52374">
    <property type="entry name" value="Nucleotidylyl transferase"/>
    <property type="match status" value="1"/>
</dbReference>
<dbReference type="FunFam" id="1.10.1160.10:FF:000001">
    <property type="entry name" value="Glutamine--tRNA ligase"/>
    <property type="match status" value="1"/>
</dbReference>
<dbReference type="InterPro" id="IPR049437">
    <property type="entry name" value="tRNA-synt_1c_C2"/>
</dbReference>
<accession>A0A7M2WUK0</accession>
<evidence type="ECO:0000259" key="11">
    <source>
        <dbReference type="Pfam" id="PF00749"/>
    </source>
</evidence>
<feature type="domain" description="Glutamyl/glutaminyl-tRNA synthetase class Ib anti-codon binding" evidence="12">
    <location>
        <begin position="381"/>
        <end position="481"/>
    </location>
</feature>
<dbReference type="EMBL" id="CP063458">
    <property type="protein sequence ID" value="QOV88954.1"/>
    <property type="molecule type" value="Genomic_DNA"/>
</dbReference>
<comment type="subcellular location">
    <subcellularLocation>
        <location evidence="8">Cytoplasm</location>
    </subcellularLocation>
</comment>
<evidence type="ECO:0000256" key="3">
    <source>
        <dbReference type="ARBA" id="ARBA00022598"/>
    </source>
</evidence>